<proteinExistence type="predicted"/>
<sequence>MNLNKGIFYQSTVSGMWYKTCEAAGEISCVLIDAVKFYPIIKGVDIQDHGLISFEQEIKQGGIKGDFGIQIAKDGRVWICVDGQALIRFKP</sequence>
<gene>
    <name evidence="1" type="ORF">LCGC14_2990390</name>
</gene>
<name>A0A0F8X3X8_9ZZZZ</name>
<comment type="caution">
    <text evidence="1">The sequence shown here is derived from an EMBL/GenBank/DDBJ whole genome shotgun (WGS) entry which is preliminary data.</text>
</comment>
<feature type="non-terminal residue" evidence="1">
    <location>
        <position position="91"/>
    </location>
</feature>
<dbReference type="AlphaFoldDB" id="A0A0F8X3X8"/>
<accession>A0A0F8X3X8</accession>
<protein>
    <submittedName>
        <fullName evidence="1">Uncharacterized protein</fullName>
    </submittedName>
</protein>
<reference evidence="1" key="1">
    <citation type="journal article" date="2015" name="Nature">
        <title>Complex archaea that bridge the gap between prokaryotes and eukaryotes.</title>
        <authorList>
            <person name="Spang A."/>
            <person name="Saw J.H."/>
            <person name="Jorgensen S.L."/>
            <person name="Zaremba-Niedzwiedzka K."/>
            <person name="Martijn J."/>
            <person name="Lind A.E."/>
            <person name="van Eijk R."/>
            <person name="Schleper C."/>
            <person name="Guy L."/>
            <person name="Ettema T.J."/>
        </authorList>
    </citation>
    <scope>NUCLEOTIDE SEQUENCE</scope>
</reference>
<organism evidence="1">
    <name type="scientific">marine sediment metagenome</name>
    <dbReference type="NCBI Taxonomy" id="412755"/>
    <lineage>
        <taxon>unclassified sequences</taxon>
        <taxon>metagenomes</taxon>
        <taxon>ecological metagenomes</taxon>
    </lineage>
</organism>
<evidence type="ECO:0000313" key="1">
    <source>
        <dbReference type="EMBL" id="KKK63827.1"/>
    </source>
</evidence>
<dbReference type="EMBL" id="LAZR01061314">
    <property type="protein sequence ID" value="KKK63827.1"/>
    <property type="molecule type" value="Genomic_DNA"/>
</dbReference>